<accession>A0A9P4YQS0</accession>
<dbReference type="EMBL" id="JAANYQ010000019">
    <property type="protein sequence ID" value="KAF4120082.1"/>
    <property type="molecule type" value="Genomic_DNA"/>
</dbReference>
<dbReference type="RefSeq" id="XP_035318734.1">
    <property type="nucleotide sequence ID" value="XM_035465469.1"/>
</dbReference>
<name>A0A9P4YQS0_9HYPO</name>
<sequence>MFGWRSMQAAIGIFEGTTRPLLDMCERSLHFLTQTNRFVFYQVALHYYLGILIVVDAVEVSQGQDLLSQLVDRRLDAEREAFNTIKLGIESQFTLQGPPSQEDQDNGRVHSTVTTFFIAIDPFPHNVTARARLLTNFIGRKYRRGTVQRDTYAGLLSTLSRALIQLPGSTKTVLLARDLPKGVMESVETDQ</sequence>
<dbReference type="GeneID" id="55969721"/>
<dbReference type="OrthoDB" id="5958943at2759"/>
<evidence type="ECO:0000313" key="2">
    <source>
        <dbReference type="Proteomes" id="UP000749293"/>
    </source>
</evidence>
<comment type="caution">
    <text evidence="1">The sequence shown here is derived from an EMBL/GenBank/DDBJ whole genome shotgun (WGS) entry which is preliminary data.</text>
</comment>
<protein>
    <submittedName>
        <fullName evidence="1">3-hydroxyacyl-CoA dehydrogenase, NAD binding domain</fullName>
    </submittedName>
</protein>
<dbReference type="AlphaFoldDB" id="A0A9P4YQS0"/>
<dbReference type="Proteomes" id="UP000749293">
    <property type="component" value="Unassembled WGS sequence"/>
</dbReference>
<organism evidence="1 2">
    <name type="scientific">Geosmithia morbida</name>
    <dbReference type="NCBI Taxonomy" id="1094350"/>
    <lineage>
        <taxon>Eukaryota</taxon>
        <taxon>Fungi</taxon>
        <taxon>Dikarya</taxon>
        <taxon>Ascomycota</taxon>
        <taxon>Pezizomycotina</taxon>
        <taxon>Sordariomycetes</taxon>
        <taxon>Hypocreomycetidae</taxon>
        <taxon>Hypocreales</taxon>
        <taxon>Bionectriaceae</taxon>
        <taxon>Geosmithia</taxon>
    </lineage>
</organism>
<evidence type="ECO:0000313" key="1">
    <source>
        <dbReference type="EMBL" id="KAF4120082.1"/>
    </source>
</evidence>
<keyword evidence="2" id="KW-1185">Reference proteome</keyword>
<gene>
    <name evidence="1" type="ORF">GMORB2_3493</name>
</gene>
<proteinExistence type="predicted"/>
<reference evidence="1" key="1">
    <citation type="submission" date="2020-03" db="EMBL/GenBank/DDBJ databases">
        <title>Site-based positive gene gene selection in Geosmithia morbida across the United States reveals a broad range of putative effectors and factors for local host and environmental adapation.</title>
        <authorList>
            <person name="Onufrak A."/>
            <person name="Murdoch R.W."/>
            <person name="Gazis R."/>
            <person name="Huff M."/>
            <person name="Staton M."/>
            <person name="Klingeman W."/>
            <person name="Hadziabdic D."/>
        </authorList>
    </citation>
    <scope>NUCLEOTIDE SEQUENCE</scope>
    <source>
        <strain evidence="1">1262</strain>
    </source>
</reference>